<proteinExistence type="predicted"/>
<dbReference type="AlphaFoldDB" id="A0A0V1AHY3"/>
<evidence type="ECO:0000313" key="1">
    <source>
        <dbReference type="EMBL" id="KRY24450.1"/>
    </source>
</evidence>
<dbReference type="Proteomes" id="UP000054776">
    <property type="component" value="Unassembled WGS sequence"/>
</dbReference>
<gene>
    <name evidence="1" type="ORF">T01_12222</name>
</gene>
<comment type="caution">
    <text evidence="1">The sequence shown here is derived from an EMBL/GenBank/DDBJ whole genome shotgun (WGS) entry which is preliminary data.</text>
</comment>
<protein>
    <submittedName>
        <fullName evidence="1">Uncharacterized protein</fullName>
    </submittedName>
</protein>
<organism evidence="1 2">
    <name type="scientific">Trichinella spiralis</name>
    <name type="common">Trichina worm</name>
    <dbReference type="NCBI Taxonomy" id="6334"/>
    <lineage>
        <taxon>Eukaryota</taxon>
        <taxon>Metazoa</taxon>
        <taxon>Ecdysozoa</taxon>
        <taxon>Nematoda</taxon>
        <taxon>Enoplea</taxon>
        <taxon>Dorylaimia</taxon>
        <taxon>Trichinellida</taxon>
        <taxon>Trichinellidae</taxon>
        <taxon>Trichinella</taxon>
    </lineage>
</organism>
<name>A0A0V1AHY3_TRISP</name>
<evidence type="ECO:0000313" key="2">
    <source>
        <dbReference type="Proteomes" id="UP000054776"/>
    </source>
</evidence>
<keyword evidence="2" id="KW-1185">Reference proteome</keyword>
<dbReference type="InParanoid" id="A0A0V1AHY3"/>
<accession>A0A0V1AHY3</accession>
<dbReference type="EMBL" id="JYDH01001725">
    <property type="protein sequence ID" value="KRY24450.1"/>
    <property type="molecule type" value="Genomic_DNA"/>
</dbReference>
<reference evidence="1 2" key="1">
    <citation type="submission" date="2015-01" db="EMBL/GenBank/DDBJ databases">
        <title>Evolution of Trichinella species and genotypes.</title>
        <authorList>
            <person name="Korhonen P.K."/>
            <person name="Edoardo P."/>
            <person name="Giuseppe L.R."/>
            <person name="Gasser R.B."/>
        </authorList>
    </citation>
    <scope>NUCLEOTIDE SEQUENCE [LARGE SCALE GENOMIC DNA]</scope>
    <source>
        <strain evidence="1">ISS3</strain>
    </source>
</reference>
<sequence length="30" mass="3865">MRQKRNFHRIACFHHYTNTALFYEFDKYRA</sequence>